<dbReference type="PANTHER" id="PTHR11647:SF1">
    <property type="entry name" value="COLLAPSIN RESPONSE MEDIATOR PROTEIN"/>
    <property type="match status" value="1"/>
</dbReference>
<dbReference type="InterPro" id="IPR010229">
    <property type="entry name" value="Pept_M38_dipep"/>
</dbReference>
<dbReference type="NCBIfam" id="TIGR01975">
    <property type="entry name" value="isoAsp_dipep"/>
    <property type="match status" value="1"/>
</dbReference>
<evidence type="ECO:0000313" key="3">
    <source>
        <dbReference type="EMBL" id="MPL70680.1"/>
    </source>
</evidence>
<evidence type="ECO:0000259" key="2">
    <source>
        <dbReference type="Pfam" id="PF01979"/>
    </source>
</evidence>
<feature type="domain" description="Amidohydrolase-related" evidence="2">
    <location>
        <begin position="51"/>
        <end position="362"/>
    </location>
</feature>
<dbReference type="PANTHER" id="PTHR11647">
    <property type="entry name" value="HYDRANTOINASE/DIHYDROPYRIMIDINASE FAMILY MEMBER"/>
    <property type="match status" value="1"/>
</dbReference>
<dbReference type="EC" id="3.4.19.-" evidence="3"/>
<dbReference type="Gene3D" id="3.20.20.140">
    <property type="entry name" value="Metal-dependent hydrolases"/>
    <property type="match status" value="1"/>
</dbReference>
<protein>
    <submittedName>
        <fullName evidence="3">Isoaspartyl dipeptidase</fullName>
        <ecNumber evidence="3">3.4.19.-</ecNumber>
    </submittedName>
</protein>
<dbReference type="SUPFAM" id="SSF51556">
    <property type="entry name" value="Metallo-dependent hydrolases"/>
    <property type="match status" value="1"/>
</dbReference>
<organism evidence="3">
    <name type="scientific">bioreactor metagenome</name>
    <dbReference type="NCBI Taxonomy" id="1076179"/>
    <lineage>
        <taxon>unclassified sequences</taxon>
        <taxon>metagenomes</taxon>
        <taxon>ecological metagenomes</taxon>
    </lineage>
</organism>
<dbReference type="GO" id="GO:0016810">
    <property type="term" value="F:hydrolase activity, acting on carbon-nitrogen (but not peptide) bonds"/>
    <property type="evidence" value="ECO:0007669"/>
    <property type="project" value="InterPro"/>
</dbReference>
<evidence type="ECO:0000256" key="1">
    <source>
        <dbReference type="ARBA" id="ARBA00001947"/>
    </source>
</evidence>
<gene>
    <name evidence="3" type="primary">iadA_1</name>
    <name evidence="3" type="ORF">SDC9_16440</name>
</gene>
<keyword evidence="3" id="KW-0378">Hydrolase</keyword>
<proteinExistence type="predicted"/>
<name>A0A644TUW2_9ZZZZ</name>
<dbReference type="InterPro" id="IPR006680">
    <property type="entry name" value="Amidohydro-rel"/>
</dbReference>
<dbReference type="GO" id="GO:0008798">
    <property type="term" value="F:beta-aspartyl-peptidase activity"/>
    <property type="evidence" value="ECO:0007669"/>
    <property type="project" value="InterPro"/>
</dbReference>
<accession>A0A644TUW2</accession>
<dbReference type="Gene3D" id="2.30.40.10">
    <property type="entry name" value="Urease, subunit C, domain 1"/>
    <property type="match status" value="1"/>
</dbReference>
<dbReference type="InterPro" id="IPR011059">
    <property type="entry name" value="Metal-dep_hydrolase_composite"/>
</dbReference>
<dbReference type="SUPFAM" id="SSF51338">
    <property type="entry name" value="Composite domain of metallo-dependent hydrolases"/>
    <property type="match status" value="1"/>
</dbReference>
<dbReference type="EMBL" id="VSSQ01000054">
    <property type="protein sequence ID" value="MPL70680.1"/>
    <property type="molecule type" value="Genomic_DNA"/>
</dbReference>
<dbReference type="AlphaFoldDB" id="A0A644TUW2"/>
<dbReference type="InterPro" id="IPR032466">
    <property type="entry name" value="Metal_Hydrolase"/>
</dbReference>
<dbReference type="PIRSF" id="PIRSF001238">
    <property type="entry name" value="IadA"/>
    <property type="match status" value="1"/>
</dbReference>
<comment type="cofactor">
    <cofactor evidence="1">
        <name>Zn(2+)</name>
        <dbReference type="ChEBI" id="CHEBI:29105"/>
    </cofactor>
</comment>
<reference evidence="3" key="1">
    <citation type="submission" date="2019-08" db="EMBL/GenBank/DDBJ databases">
        <authorList>
            <person name="Kucharzyk K."/>
            <person name="Murdoch R.W."/>
            <person name="Higgins S."/>
            <person name="Loffler F."/>
        </authorList>
    </citation>
    <scope>NUCLEOTIDE SEQUENCE</scope>
</reference>
<sequence>MLILIKNVDLFAPQHRGRQNILICGDKIAEIAPTITIKADLVKIIDAEGSIAIPGLIDQHVHITGGGGENGLLSRIEPLPVSDCIEAGITTIVGLLGTDSATRSVHSLVAYTKAMNESGITAYCLTGSYAYPSPTITGSVANDIIYIQEVIGVKLAISDHRSSYPSRKEILRLASQARTGGLISNKAGIVHFHVGKEKKGIADIIEIVKTTDFPINHLKPTHMSNQLADAYEFAALGGSIDFTSGRDPEEVAAKIEEILAIVSPERITISSDANGSLPIWDEKRTLIGIRKAEISTLLETLQILVLQKHFSLEQVLPFFTKNVAQGLKLYPQKGCIEIGSCADITITNSSLKPQAVFAKGKQLL</sequence>
<comment type="caution">
    <text evidence="3">The sequence shown here is derived from an EMBL/GenBank/DDBJ whole genome shotgun (WGS) entry which is preliminary data.</text>
</comment>
<dbReference type="InterPro" id="IPR050378">
    <property type="entry name" value="Metallo-dep_Hydrolases_sf"/>
</dbReference>
<dbReference type="Pfam" id="PF01979">
    <property type="entry name" value="Amidohydro_1"/>
    <property type="match status" value="1"/>
</dbReference>